<evidence type="ECO:0000313" key="3">
    <source>
        <dbReference type="Proteomes" id="UP000046187"/>
    </source>
</evidence>
<feature type="chain" id="PRO_5005493708" evidence="1">
    <location>
        <begin position="25"/>
        <end position="200"/>
    </location>
</feature>
<evidence type="ECO:0000313" key="2">
    <source>
        <dbReference type="EMBL" id="CTP91845.1"/>
    </source>
</evidence>
<evidence type="ECO:0000256" key="1">
    <source>
        <dbReference type="SAM" id="SignalP"/>
    </source>
</evidence>
<dbReference type="AlphaFoldDB" id="A0A0K3A8K6"/>
<dbReference type="RefSeq" id="WP_144423886.1">
    <property type="nucleotide sequence ID" value="NZ_CXOI01000064.1"/>
</dbReference>
<organism evidence="2 3">
    <name type="scientific">Xanthomonas graminis pv. arrhenatheri LMG 727</name>
    <dbReference type="NCBI Taxonomy" id="1195923"/>
    <lineage>
        <taxon>Bacteria</taxon>
        <taxon>Pseudomonadati</taxon>
        <taxon>Pseudomonadota</taxon>
        <taxon>Gammaproteobacteria</taxon>
        <taxon>Lysobacterales</taxon>
        <taxon>Lysobacteraceae</taxon>
        <taxon>Xanthomonas</taxon>
        <taxon>Xanthomonas translucens group</taxon>
        <taxon>Xanthomonas graminis</taxon>
    </lineage>
</organism>
<dbReference type="Proteomes" id="UP000046187">
    <property type="component" value="Unassembled WGS sequence"/>
</dbReference>
<name>A0A0K3A8K6_9XANT</name>
<gene>
    <name evidence="2" type="ORF">XTALMG727_3569</name>
</gene>
<keyword evidence="1" id="KW-0732">Signal</keyword>
<dbReference type="EMBL" id="CXOI01000064">
    <property type="protein sequence ID" value="CTP91845.1"/>
    <property type="molecule type" value="Genomic_DNA"/>
</dbReference>
<proteinExistence type="predicted"/>
<keyword evidence="3" id="KW-1185">Reference proteome</keyword>
<reference evidence="3" key="1">
    <citation type="submission" date="2015-07" db="EMBL/GenBank/DDBJ databases">
        <authorList>
            <person name="Wibberg D."/>
        </authorList>
    </citation>
    <scope>NUCLEOTIDE SEQUENCE [LARGE SCALE GENOMIC DNA]</scope>
</reference>
<sequence length="200" mass="21161">MASTFLRSAFLALAIAGSPLCASASVRTAADSPGNATQQEHASLLNGKIKFDVPPGFVGMALPPEPPQNGAAGVTAMAYSNHARQQMILASEEEPMPDGVRVQDNDATFLDGVVDSFMEQQQARWQQYRRLGETSIAIEGLGLRRVDAIASFDGIPMRVTMLFAGSGTALALIRITSKADDADSHDTLVSTVLDGIRAGR</sequence>
<protein>
    <submittedName>
        <fullName evidence="2">Putative secreted protein</fullName>
    </submittedName>
</protein>
<feature type="signal peptide" evidence="1">
    <location>
        <begin position="1"/>
        <end position="24"/>
    </location>
</feature>
<accession>A0A0K3A8K6</accession>